<dbReference type="EMBL" id="LR593886">
    <property type="protein sequence ID" value="VTR93287.1"/>
    <property type="molecule type" value="Genomic_DNA"/>
</dbReference>
<dbReference type="Proteomes" id="UP000464178">
    <property type="component" value="Chromosome"/>
</dbReference>
<evidence type="ECO:0000313" key="2">
    <source>
        <dbReference type="Proteomes" id="UP000464178"/>
    </source>
</evidence>
<proteinExistence type="predicted"/>
<organism evidence="1 2">
    <name type="scientific">Gemmata massiliana</name>
    <dbReference type="NCBI Taxonomy" id="1210884"/>
    <lineage>
        <taxon>Bacteria</taxon>
        <taxon>Pseudomonadati</taxon>
        <taxon>Planctomycetota</taxon>
        <taxon>Planctomycetia</taxon>
        <taxon>Gemmatales</taxon>
        <taxon>Gemmataceae</taxon>
        <taxon>Gemmata</taxon>
    </lineage>
</organism>
<protein>
    <submittedName>
        <fullName evidence="1">Uncharacterized protein</fullName>
    </submittedName>
</protein>
<dbReference type="AlphaFoldDB" id="A0A6P2CXI3"/>
<dbReference type="RefSeq" id="WP_162668044.1">
    <property type="nucleotide sequence ID" value="NZ_LR593886.1"/>
</dbReference>
<gene>
    <name evidence="1" type="ORF">SOIL9_44270</name>
</gene>
<reference evidence="1 2" key="1">
    <citation type="submission" date="2019-05" db="EMBL/GenBank/DDBJ databases">
        <authorList>
            <consortium name="Science for Life Laboratories"/>
        </authorList>
    </citation>
    <scope>NUCLEOTIDE SEQUENCE [LARGE SCALE GENOMIC DNA]</scope>
    <source>
        <strain evidence="1">Soil9</strain>
    </source>
</reference>
<evidence type="ECO:0000313" key="1">
    <source>
        <dbReference type="EMBL" id="VTR93287.1"/>
    </source>
</evidence>
<dbReference type="KEGG" id="gms:SOIL9_44270"/>
<keyword evidence="2" id="KW-1185">Reference proteome</keyword>
<accession>A0A6P2CXI3</accession>
<sequence>MDEYQRKITKLLDQAADDLDADDFDELLDTITDEIIERQDMSEDGDDDFDDE</sequence>
<name>A0A6P2CXI3_9BACT</name>